<reference evidence="2 3" key="1">
    <citation type="submission" date="2018-09" db="EMBL/GenBank/DDBJ databases">
        <title>Identification of marine bacteria producing industrial enzymes.</title>
        <authorList>
            <person name="Cheng T.H."/>
            <person name="Saidin J."/>
            <person name="Muhd D.D."/>
            <person name="Isa M.N.M."/>
            <person name="Bakar M.F.A."/>
            <person name="Ismail N."/>
        </authorList>
    </citation>
    <scope>NUCLEOTIDE SEQUENCE [LARGE SCALE GENOMIC DNA]</scope>
    <source>
        <strain evidence="2 3">MNAD 1.6</strain>
    </source>
</reference>
<dbReference type="AlphaFoldDB" id="A0A3A3F4C9"/>
<dbReference type="SUPFAM" id="SSF81606">
    <property type="entry name" value="PP2C-like"/>
    <property type="match status" value="1"/>
</dbReference>
<comment type="caution">
    <text evidence="2">The sequence shown here is derived from an EMBL/GenBank/DDBJ whole genome shotgun (WGS) entry which is preliminary data.</text>
</comment>
<proteinExistence type="predicted"/>
<protein>
    <submittedName>
        <fullName evidence="2">Serine/threonine-protein phosphatase</fullName>
    </submittedName>
</protein>
<dbReference type="PANTHER" id="PTHR13832:SF827">
    <property type="entry name" value="PROTEIN PHOSPHATASE 1L"/>
    <property type="match status" value="1"/>
</dbReference>
<name>A0A3A3F4C9_9GAMM</name>
<accession>A0A3A3F4C9</accession>
<dbReference type="SMART" id="SM00331">
    <property type="entry name" value="PP2C_SIG"/>
    <property type="match status" value="1"/>
</dbReference>
<dbReference type="CDD" id="cd00143">
    <property type="entry name" value="PP2Cc"/>
    <property type="match status" value="1"/>
</dbReference>
<evidence type="ECO:0000313" key="2">
    <source>
        <dbReference type="EMBL" id="RJF35664.1"/>
    </source>
</evidence>
<dbReference type="EMBL" id="QYSE01000002">
    <property type="protein sequence ID" value="RJF35664.1"/>
    <property type="molecule type" value="Genomic_DNA"/>
</dbReference>
<dbReference type="SMART" id="SM00332">
    <property type="entry name" value="PP2Cc"/>
    <property type="match status" value="1"/>
</dbReference>
<organism evidence="2 3">
    <name type="scientific">Pseudoalteromonas gelatinilytica</name>
    <dbReference type="NCBI Taxonomy" id="1703256"/>
    <lineage>
        <taxon>Bacteria</taxon>
        <taxon>Pseudomonadati</taxon>
        <taxon>Pseudomonadota</taxon>
        <taxon>Gammaproteobacteria</taxon>
        <taxon>Alteromonadales</taxon>
        <taxon>Pseudoalteromonadaceae</taxon>
        <taxon>Pseudoalteromonas</taxon>
    </lineage>
</organism>
<dbReference type="Proteomes" id="UP000265938">
    <property type="component" value="Unassembled WGS sequence"/>
</dbReference>
<sequence>MNKNFISYAVSHRGVVRELNEDAYIELNKYNIWVVADGMGGHEAGDFASQLVVDVIKAEVEELPASSISTEMLIKAIKSANTKLLEYSSDFLANKTAGTTVTVLFLKDNKYSAIWVGDSRIYLYRANGLLQLSRDHSQINDLIDEGLLTEQEAINHPLANVITRAVGVQNELSVDFVEGDLLTDDIFLLCSDGLTGELNDSEISIALGPKNIIDSGMALIHSTLVRGARDNVTFILVKNEKSDNSNDKTLTNNDLTVPLLLSK</sequence>
<evidence type="ECO:0000313" key="3">
    <source>
        <dbReference type="Proteomes" id="UP000265938"/>
    </source>
</evidence>
<dbReference type="Pfam" id="PF13672">
    <property type="entry name" value="PP2C_2"/>
    <property type="match status" value="1"/>
</dbReference>
<dbReference type="Gene3D" id="3.60.40.10">
    <property type="entry name" value="PPM-type phosphatase domain"/>
    <property type="match status" value="1"/>
</dbReference>
<evidence type="ECO:0000259" key="1">
    <source>
        <dbReference type="PROSITE" id="PS51746"/>
    </source>
</evidence>
<dbReference type="RefSeq" id="WP_119853122.1">
    <property type="nucleotide sequence ID" value="NZ_QYSE01000002.1"/>
</dbReference>
<dbReference type="PROSITE" id="PS51746">
    <property type="entry name" value="PPM_2"/>
    <property type="match status" value="1"/>
</dbReference>
<gene>
    <name evidence="2" type="ORF">D4741_11895</name>
</gene>
<dbReference type="GO" id="GO:0004722">
    <property type="term" value="F:protein serine/threonine phosphatase activity"/>
    <property type="evidence" value="ECO:0007669"/>
    <property type="project" value="InterPro"/>
</dbReference>
<feature type="domain" description="PPM-type phosphatase" evidence="1">
    <location>
        <begin position="6"/>
        <end position="239"/>
    </location>
</feature>
<dbReference type="InterPro" id="IPR036457">
    <property type="entry name" value="PPM-type-like_dom_sf"/>
</dbReference>
<dbReference type="InterPro" id="IPR015655">
    <property type="entry name" value="PP2C"/>
</dbReference>
<dbReference type="PANTHER" id="PTHR13832">
    <property type="entry name" value="PROTEIN PHOSPHATASE 2C"/>
    <property type="match status" value="1"/>
</dbReference>
<dbReference type="InterPro" id="IPR001932">
    <property type="entry name" value="PPM-type_phosphatase-like_dom"/>
</dbReference>